<comment type="cofactor">
    <cofactor evidence="1">
        <name>Zn(2+)</name>
        <dbReference type="ChEBI" id="CHEBI:29105"/>
    </cofactor>
</comment>
<dbReference type="InterPro" id="IPR036264">
    <property type="entry name" value="Bact_exopeptidase_dim_dom"/>
</dbReference>
<accession>A0A2K4FAK7</accession>
<dbReference type="GO" id="GO:0016787">
    <property type="term" value="F:hydrolase activity"/>
    <property type="evidence" value="ECO:0007669"/>
    <property type="project" value="UniProtKB-KW"/>
</dbReference>
<sequence>MMSDIQHYIEMHKDEIISDIKQLVQLESPTSDKNAVDQAGDWIQNAIKRYLGITPNVIKQNETGNHITFEIGEGKEQILLSGHFDTVWDKGDLELIEEDNIIYGPGVIDMKTGVVQILWSLRALKENNKALNKRVKVLFNGDHEGIASPTSRPYIEEAARQSKYGLVAEAATGEQGALKTFRKGIYRYKIQFHGKNSHAGNDHEKGESAILEAAIFTQKLEGLTDYEEGTTVNVGLISGGTGINVRPDFAEIKVDVRVVENEIGQQIDEKIKNLSSSNEKIKIEIEGGEVRPVMERTKQTVILFNKARSYANELGFELEEVAVGGGSDGSFIAAQGTPTLDGLGGVGGGPHARNEHINVNYVSDRTALLATLIEKL</sequence>
<keyword evidence="4" id="KW-0862">Zinc</keyword>
<dbReference type="Pfam" id="PF01546">
    <property type="entry name" value="Peptidase_M20"/>
    <property type="match status" value="1"/>
</dbReference>
<dbReference type="SUPFAM" id="SSF55031">
    <property type="entry name" value="Bacterial exopeptidase dimerisation domain"/>
    <property type="match status" value="1"/>
</dbReference>
<dbReference type="PANTHER" id="PTHR43808:SF9">
    <property type="entry name" value="BLL0789 PROTEIN"/>
    <property type="match status" value="1"/>
</dbReference>
<dbReference type="PROSITE" id="PS00758">
    <property type="entry name" value="ARGE_DAPE_CPG2_1"/>
    <property type="match status" value="1"/>
</dbReference>
<keyword evidence="7" id="KW-1185">Reference proteome</keyword>
<dbReference type="InterPro" id="IPR050072">
    <property type="entry name" value="Peptidase_M20A"/>
</dbReference>
<evidence type="ECO:0000313" key="7">
    <source>
        <dbReference type="Proteomes" id="UP000242712"/>
    </source>
</evidence>
<organism evidence="6 7">
    <name type="scientific">Staphylococcus argensis</name>
    <dbReference type="NCBI Taxonomy" id="1607738"/>
    <lineage>
        <taxon>Bacteria</taxon>
        <taxon>Bacillati</taxon>
        <taxon>Bacillota</taxon>
        <taxon>Bacilli</taxon>
        <taxon>Bacillales</taxon>
        <taxon>Staphylococcaceae</taxon>
        <taxon>Staphylococcus</taxon>
    </lineage>
</organism>
<comment type="caution">
    <text evidence="6">The sequence shown here is derived from an EMBL/GenBank/DDBJ whole genome shotgun (WGS) entry which is preliminary data.</text>
</comment>
<dbReference type="OrthoDB" id="9783294at2"/>
<dbReference type="Proteomes" id="UP000242712">
    <property type="component" value="Unassembled WGS sequence"/>
</dbReference>
<dbReference type="InterPro" id="IPR001261">
    <property type="entry name" value="ArgE/DapE_CS"/>
</dbReference>
<evidence type="ECO:0000256" key="1">
    <source>
        <dbReference type="ARBA" id="ARBA00001947"/>
    </source>
</evidence>
<dbReference type="InterPro" id="IPR011650">
    <property type="entry name" value="Peptidase_M20_dimer"/>
</dbReference>
<keyword evidence="3" id="KW-0378">Hydrolase</keyword>
<evidence type="ECO:0000256" key="4">
    <source>
        <dbReference type="ARBA" id="ARBA00022833"/>
    </source>
</evidence>
<dbReference type="SUPFAM" id="SSF53187">
    <property type="entry name" value="Zn-dependent exopeptidases"/>
    <property type="match status" value="1"/>
</dbReference>
<dbReference type="InterPro" id="IPR002933">
    <property type="entry name" value="Peptidase_M20"/>
</dbReference>
<dbReference type="EMBL" id="PPPX01000016">
    <property type="protein sequence ID" value="POA08321.1"/>
    <property type="molecule type" value="Genomic_DNA"/>
</dbReference>
<evidence type="ECO:0000259" key="5">
    <source>
        <dbReference type="Pfam" id="PF07687"/>
    </source>
</evidence>
<dbReference type="AlphaFoldDB" id="A0A2K4FAK7"/>
<reference evidence="6 7" key="1">
    <citation type="submission" date="2017-08" db="EMBL/GenBank/DDBJ databases">
        <title>Draft genome sequences of 64 type strains of genus Staph aureus.</title>
        <authorList>
            <person name="Cole K."/>
            <person name="Golubchik T."/>
            <person name="Russell J."/>
            <person name="Foster D."/>
            <person name="Llewelyn M."/>
            <person name="Wilson D."/>
            <person name="Crook D."/>
            <person name="Paul J."/>
        </authorList>
    </citation>
    <scope>NUCLEOTIDE SEQUENCE [LARGE SCALE GENOMIC DNA]</scope>
    <source>
        <strain evidence="6 7">DSM 29875</strain>
    </source>
</reference>
<dbReference type="PIRSF" id="PIRSF037238">
    <property type="entry name" value="Carboxypeptidase_G2"/>
    <property type="match status" value="1"/>
</dbReference>
<dbReference type="PANTHER" id="PTHR43808">
    <property type="entry name" value="ACETYLORNITHINE DEACETYLASE"/>
    <property type="match status" value="1"/>
</dbReference>
<name>A0A2K4FAK7_9STAP</name>
<dbReference type="GO" id="GO:0046872">
    <property type="term" value="F:metal ion binding"/>
    <property type="evidence" value="ECO:0007669"/>
    <property type="project" value="UniProtKB-KW"/>
</dbReference>
<dbReference type="InterPro" id="IPR017150">
    <property type="entry name" value="Pept_M20_glutamate_carboxypep"/>
</dbReference>
<dbReference type="Gene3D" id="3.40.630.10">
    <property type="entry name" value="Zn peptidases"/>
    <property type="match status" value="1"/>
</dbReference>
<dbReference type="CDD" id="cd03885">
    <property type="entry name" value="M20_CPDG2"/>
    <property type="match status" value="1"/>
</dbReference>
<protein>
    <submittedName>
        <fullName evidence="6">Peptidase M20</fullName>
    </submittedName>
</protein>
<evidence type="ECO:0000313" key="6">
    <source>
        <dbReference type="EMBL" id="POA08321.1"/>
    </source>
</evidence>
<dbReference type="Pfam" id="PF07687">
    <property type="entry name" value="M20_dimer"/>
    <property type="match status" value="1"/>
</dbReference>
<proteinExistence type="predicted"/>
<evidence type="ECO:0000256" key="2">
    <source>
        <dbReference type="ARBA" id="ARBA00022723"/>
    </source>
</evidence>
<evidence type="ECO:0000256" key="3">
    <source>
        <dbReference type="ARBA" id="ARBA00022801"/>
    </source>
</evidence>
<gene>
    <name evidence="6" type="ORF">CD039_09530</name>
</gene>
<feature type="domain" description="Peptidase M20 dimerisation" evidence="5">
    <location>
        <begin position="182"/>
        <end position="277"/>
    </location>
</feature>
<keyword evidence="2" id="KW-0479">Metal-binding</keyword>
<dbReference type="Gene3D" id="3.30.70.360">
    <property type="match status" value="1"/>
</dbReference>